<evidence type="ECO:0000313" key="1">
    <source>
        <dbReference type="EMBL" id="SHI16063.1"/>
    </source>
</evidence>
<accession>A0A1M5YWY4</accession>
<organism evidence="1 2">
    <name type="scientific">Butyrivibrio fibrisolvens DSM 3071</name>
    <dbReference type="NCBI Taxonomy" id="1121131"/>
    <lineage>
        <taxon>Bacteria</taxon>
        <taxon>Bacillati</taxon>
        <taxon>Bacillota</taxon>
        <taxon>Clostridia</taxon>
        <taxon>Lachnospirales</taxon>
        <taxon>Lachnospiraceae</taxon>
        <taxon>Butyrivibrio</taxon>
    </lineage>
</organism>
<dbReference type="Proteomes" id="UP000184278">
    <property type="component" value="Unassembled WGS sequence"/>
</dbReference>
<reference evidence="2" key="1">
    <citation type="submission" date="2016-11" db="EMBL/GenBank/DDBJ databases">
        <authorList>
            <person name="Varghese N."/>
            <person name="Submissions S."/>
        </authorList>
    </citation>
    <scope>NUCLEOTIDE SEQUENCE [LARGE SCALE GENOMIC DNA]</scope>
    <source>
        <strain evidence="2">DSM 3071</strain>
    </source>
</reference>
<gene>
    <name evidence="1" type="ORF">SAMN02745229_01769</name>
</gene>
<dbReference type="AlphaFoldDB" id="A0A1M5YWY4"/>
<proteinExistence type="predicted"/>
<dbReference type="RefSeq" id="WP_073387098.1">
    <property type="nucleotide sequence ID" value="NZ_FQXK01000013.1"/>
</dbReference>
<name>A0A1M5YWY4_BUTFI</name>
<sequence length="76" mass="8594">MYYEWDSDEKETLGGHDAQYLAYSEASEDTEFIDDVFAVHVVNWYDEAEGATHSLSVAGKDINGLDLEVVVENMMK</sequence>
<dbReference type="STRING" id="1121131.SAMN02745229_01769"/>
<dbReference type="EMBL" id="FQXK01000013">
    <property type="protein sequence ID" value="SHI16063.1"/>
    <property type="molecule type" value="Genomic_DNA"/>
</dbReference>
<evidence type="ECO:0000313" key="2">
    <source>
        <dbReference type="Proteomes" id="UP000184278"/>
    </source>
</evidence>
<keyword evidence="2" id="KW-1185">Reference proteome</keyword>
<dbReference type="OrthoDB" id="2004138at2"/>
<protein>
    <submittedName>
        <fullName evidence="1">Uncharacterized protein</fullName>
    </submittedName>
</protein>
<dbReference type="GeneID" id="89510030"/>